<evidence type="ECO:0000313" key="2">
    <source>
        <dbReference type="Proteomes" id="UP000798662"/>
    </source>
</evidence>
<dbReference type="EMBL" id="CM020618">
    <property type="protein sequence ID" value="KAK1857494.1"/>
    <property type="molecule type" value="Genomic_DNA"/>
</dbReference>
<comment type="caution">
    <text evidence="1">The sequence shown here is derived from an EMBL/GenBank/DDBJ whole genome shotgun (WGS) entry which is preliminary data.</text>
</comment>
<accession>A0ACC3BHZ4</accession>
<dbReference type="Proteomes" id="UP000798662">
    <property type="component" value="Chromosome 1"/>
</dbReference>
<name>A0ACC3BHZ4_PYRYE</name>
<sequence>MAAASAAAPAELGVTVEEKGGGGGEAAAPTTPPAAAEAACGEPPSGIVWRTPSLCNTSAAASPAARGRRMTRNSNSIDGPSLTTPPPSPPPTLPSSLPRLATDRASSISTWVPPPSSVEVIILRPAPASTPRCTIDTQLGRPGPTASMRLAPQSLTMAPSRAPLPATTAWGRNSVTPARTRNGTPLAVVVMTRSRQTAAANVEGEKGPSAGATPPPPTPPHPPPHAPARVDDDAGGAGSHNEQGRSHARSSAGSESRRSRRGLPGNMATGGAGVMTRVQRASSVASGERSDAGAAASGRLLPPTPAPTPAPPPTPPPTPPSTLPSMLPSTPLPT</sequence>
<protein>
    <submittedName>
        <fullName evidence="1">Uncharacterized protein</fullName>
    </submittedName>
</protein>
<gene>
    <name evidence="1" type="ORF">I4F81_000111</name>
</gene>
<proteinExistence type="predicted"/>
<keyword evidence="2" id="KW-1185">Reference proteome</keyword>
<evidence type="ECO:0000313" key="1">
    <source>
        <dbReference type="EMBL" id="KAK1857494.1"/>
    </source>
</evidence>
<organism evidence="1 2">
    <name type="scientific">Pyropia yezoensis</name>
    <name type="common">Susabi-nori</name>
    <name type="synonym">Porphyra yezoensis</name>
    <dbReference type="NCBI Taxonomy" id="2788"/>
    <lineage>
        <taxon>Eukaryota</taxon>
        <taxon>Rhodophyta</taxon>
        <taxon>Bangiophyceae</taxon>
        <taxon>Bangiales</taxon>
        <taxon>Bangiaceae</taxon>
        <taxon>Pyropia</taxon>
    </lineage>
</organism>
<reference evidence="1" key="1">
    <citation type="submission" date="2019-11" db="EMBL/GenBank/DDBJ databases">
        <title>Nori genome reveals adaptations in red seaweeds to the harsh intertidal environment.</title>
        <authorList>
            <person name="Wang D."/>
            <person name="Mao Y."/>
        </authorList>
    </citation>
    <scope>NUCLEOTIDE SEQUENCE</scope>
    <source>
        <tissue evidence="1">Gametophyte</tissue>
    </source>
</reference>